<dbReference type="EMBL" id="JAAAJA010000024">
    <property type="protein sequence ID" value="KAG0265997.1"/>
    <property type="molecule type" value="Genomic_DNA"/>
</dbReference>
<name>A0A9P6QGW9_9FUNG</name>
<feature type="region of interest" description="Disordered" evidence="1">
    <location>
        <begin position="1"/>
        <end position="64"/>
    </location>
</feature>
<protein>
    <submittedName>
        <fullName evidence="2">Uncharacterized protein</fullName>
    </submittedName>
</protein>
<evidence type="ECO:0000313" key="2">
    <source>
        <dbReference type="EMBL" id="KAG0265997.1"/>
    </source>
</evidence>
<evidence type="ECO:0000313" key="3">
    <source>
        <dbReference type="Proteomes" id="UP000726737"/>
    </source>
</evidence>
<keyword evidence="3" id="KW-1185">Reference proteome</keyword>
<organism evidence="2 3">
    <name type="scientific">Mortierella polycephala</name>
    <dbReference type="NCBI Taxonomy" id="41804"/>
    <lineage>
        <taxon>Eukaryota</taxon>
        <taxon>Fungi</taxon>
        <taxon>Fungi incertae sedis</taxon>
        <taxon>Mucoromycota</taxon>
        <taxon>Mortierellomycotina</taxon>
        <taxon>Mortierellomycetes</taxon>
        <taxon>Mortierellales</taxon>
        <taxon>Mortierellaceae</taxon>
        <taxon>Mortierella</taxon>
    </lineage>
</organism>
<reference evidence="2" key="1">
    <citation type="journal article" date="2020" name="Fungal Divers.">
        <title>Resolving the Mortierellaceae phylogeny through synthesis of multi-gene phylogenetics and phylogenomics.</title>
        <authorList>
            <person name="Vandepol N."/>
            <person name="Liber J."/>
            <person name="Desiro A."/>
            <person name="Na H."/>
            <person name="Kennedy M."/>
            <person name="Barry K."/>
            <person name="Grigoriev I.V."/>
            <person name="Miller A.N."/>
            <person name="O'Donnell K."/>
            <person name="Stajich J.E."/>
            <person name="Bonito G."/>
        </authorList>
    </citation>
    <scope>NUCLEOTIDE SEQUENCE</scope>
    <source>
        <strain evidence="2">KOD948</strain>
    </source>
</reference>
<dbReference type="OrthoDB" id="2400280at2759"/>
<feature type="compositionally biased region" description="Low complexity" evidence="1">
    <location>
        <begin position="48"/>
        <end position="64"/>
    </location>
</feature>
<dbReference type="Proteomes" id="UP000726737">
    <property type="component" value="Unassembled WGS sequence"/>
</dbReference>
<dbReference type="AlphaFoldDB" id="A0A9P6QGW9"/>
<accession>A0A9P6QGW9</accession>
<comment type="caution">
    <text evidence="2">The sequence shown here is derived from an EMBL/GenBank/DDBJ whole genome shotgun (WGS) entry which is preliminary data.</text>
</comment>
<gene>
    <name evidence="2" type="ORF">BG011_003647</name>
</gene>
<feature type="compositionally biased region" description="Polar residues" evidence="1">
    <location>
        <begin position="1"/>
        <end position="19"/>
    </location>
</feature>
<sequence length="437" mass="48551">MHASDLGTTSLQASSTRRYTNFKEEDAEQEPFCTQEHGLKTVSHQRESTASSIPSSASSLPNSLSEDDQTLISKLLAKAESPLDLARSPKQLVILFSDTFCPILKYHAELISEIIRVVPEVLEAGNATPGASTDSHDGQATPSHPHVMAVILSPKSDEHIREMLAEPFQLDLFDRKRLIDIQIANSPLPIRRLLILDDAWARMHSRVRELDIRSGTGDAKMHCVQSLKQECDRLENILAYISTIYGAGTGPMELLCVLDQSEAELYGVPEGIQGKVIFIVTKDRQEHPKTVALKTCMHWVDRLFQRSCYSLDWIHSNVIPLYVQLPDGPGLDLSGQRQESKYKGRGISLSSHRPLEALTRVKVKQGQGAEVLEPSVLEDIERTKTFEMVAIRKPMFLHLMRSMSLDQDIRVGGGGSEQGSSADKGDIADYTDVNPFL</sequence>
<proteinExistence type="predicted"/>
<evidence type="ECO:0000256" key="1">
    <source>
        <dbReference type="SAM" id="MobiDB-lite"/>
    </source>
</evidence>